<dbReference type="EMBL" id="FR824246">
    <property type="protein sequence ID" value="CCA23625.1"/>
    <property type="molecule type" value="Genomic_DNA"/>
</dbReference>
<sequence length="113" mass="12727">MEKCFIQQEKMSFMYVIETSNRDLLLESCHSLNFCGGPIAVLPDTVCKSFKHKLSSTAGLSDDILETAETIWEDFELVPSWRESFLVKSGFESQLKNSADVVLPVNNSPIHLL</sequence>
<protein>
    <submittedName>
        <fullName evidence="1">AlNc14C201G8683 protein</fullName>
    </submittedName>
</protein>
<organism evidence="1">
    <name type="scientific">Albugo laibachii Nc14</name>
    <dbReference type="NCBI Taxonomy" id="890382"/>
    <lineage>
        <taxon>Eukaryota</taxon>
        <taxon>Sar</taxon>
        <taxon>Stramenopiles</taxon>
        <taxon>Oomycota</taxon>
        <taxon>Peronosporomycetes</taxon>
        <taxon>Albuginales</taxon>
        <taxon>Albuginaceae</taxon>
        <taxon>Albugo</taxon>
    </lineage>
</organism>
<accession>F0WQL6</accession>
<reference evidence="1" key="2">
    <citation type="submission" date="2011-02" db="EMBL/GenBank/DDBJ databases">
        <authorList>
            <person name="MacLean D."/>
        </authorList>
    </citation>
    <scope>NUCLEOTIDE SEQUENCE</scope>
</reference>
<dbReference type="AlphaFoldDB" id="F0WQL6"/>
<evidence type="ECO:0000313" key="1">
    <source>
        <dbReference type="EMBL" id="CCA23625.1"/>
    </source>
</evidence>
<reference evidence="1" key="1">
    <citation type="journal article" date="2011" name="PLoS Biol.">
        <title>Gene gain and loss during evolution of obligate parasitism in the white rust pathogen of Arabidopsis thaliana.</title>
        <authorList>
            <person name="Kemen E."/>
            <person name="Gardiner A."/>
            <person name="Schultz-Larsen T."/>
            <person name="Kemen A.C."/>
            <person name="Balmuth A.L."/>
            <person name="Robert-Seilaniantz A."/>
            <person name="Bailey K."/>
            <person name="Holub E."/>
            <person name="Studholme D.J."/>
            <person name="Maclean D."/>
            <person name="Jones J.D."/>
        </authorList>
    </citation>
    <scope>NUCLEOTIDE SEQUENCE</scope>
</reference>
<dbReference type="HOGENOM" id="CLU_2138156_0_0_1"/>
<name>F0WQL6_9STRA</name>
<gene>
    <name evidence="1" type="primary">AlNc14C201G8683</name>
    <name evidence="1" type="ORF">ALNC14_097690</name>
</gene>
<proteinExistence type="predicted"/>